<feature type="region of interest" description="Disordered" evidence="1">
    <location>
        <begin position="1"/>
        <end position="22"/>
    </location>
</feature>
<comment type="caution">
    <text evidence="2">The sequence shown here is derived from an EMBL/GenBank/DDBJ whole genome shotgun (WGS) entry which is preliminary data.</text>
</comment>
<proteinExistence type="predicted"/>
<dbReference type="EMBL" id="JADLZT010000009">
    <property type="protein sequence ID" value="MBF6025434.1"/>
    <property type="molecule type" value="Genomic_DNA"/>
</dbReference>
<accession>A0ABS0B8U3</accession>
<evidence type="ECO:0000313" key="2">
    <source>
        <dbReference type="EMBL" id="MBF6025434.1"/>
    </source>
</evidence>
<gene>
    <name evidence="2" type="ORF">IU514_15475</name>
</gene>
<organism evidence="2 3">
    <name type="scientific">Lysobacter niastensis</name>
    <dbReference type="NCBI Taxonomy" id="380629"/>
    <lineage>
        <taxon>Bacteria</taxon>
        <taxon>Pseudomonadati</taxon>
        <taxon>Pseudomonadota</taxon>
        <taxon>Gammaproteobacteria</taxon>
        <taxon>Lysobacterales</taxon>
        <taxon>Lysobacteraceae</taxon>
        <taxon>Lysobacter</taxon>
    </lineage>
</organism>
<dbReference type="SUPFAM" id="SSF55154">
    <property type="entry name" value="CYTH-like phosphatases"/>
    <property type="match status" value="1"/>
</dbReference>
<evidence type="ECO:0000256" key="1">
    <source>
        <dbReference type="SAM" id="MobiDB-lite"/>
    </source>
</evidence>
<reference evidence="2 3" key="1">
    <citation type="submission" date="2020-11" db="EMBL/GenBank/DDBJ databases">
        <title>Draft Genome Sequence and Secondary Metabolite Biosynthetic Potential of the Lysobacter niastensis Type strain DSM 18481.</title>
        <authorList>
            <person name="Turrini P."/>
            <person name="Artuso I."/>
            <person name="Tescari M."/>
            <person name="Lugli G.A."/>
            <person name="Frangipani E."/>
            <person name="Ventura M."/>
            <person name="Visca P."/>
        </authorList>
    </citation>
    <scope>NUCLEOTIDE SEQUENCE [LARGE SCALE GENOMIC DNA]</scope>
    <source>
        <strain evidence="2 3">DSM 18481</strain>
    </source>
</reference>
<dbReference type="InterPro" id="IPR033469">
    <property type="entry name" value="CYTH-like_dom_sf"/>
</dbReference>
<evidence type="ECO:0000313" key="3">
    <source>
        <dbReference type="Proteomes" id="UP001429984"/>
    </source>
</evidence>
<keyword evidence="3" id="KW-1185">Reference proteome</keyword>
<dbReference type="Proteomes" id="UP001429984">
    <property type="component" value="Unassembled WGS sequence"/>
</dbReference>
<feature type="compositionally biased region" description="Polar residues" evidence="1">
    <location>
        <begin position="1"/>
        <end position="17"/>
    </location>
</feature>
<sequence>MSRSSPRTPATPKTQRTGAHPLAEMDAVEVKVTIRPDQELRAARAMEVDEDTAEVRVIYFYDTPRLDLFKAGVALRARLVKGDDDDSTVKFRPVKADAIAEEWRRTEGFKLEADCVGNRVVCSASHTVVQQRDEIEEVAKGERAIAKLFSSDQERFLGEFYQGKFDFEELRVMGPIRVLRWKLKHKGFPYQLTIEEWRLPNGDDLVEASIKVPPDEAPRAHEEFDQHLKQLGLDPKGAQETKTRTALEYFAKAYREAKS</sequence>
<name>A0ABS0B8U3_9GAMM</name>
<evidence type="ECO:0008006" key="4">
    <source>
        <dbReference type="Google" id="ProtNLM"/>
    </source>
</evidence>
<dbReference type="RefSeq" id="WP_194932044.1">
    <property type="nucleotide sequence ID" value="NZ_JADLZT010000009.1"/>
</dbReference>
<dbReference type="Gene3D" id="2.40.320.10">
    <property type="entry name" value="Hypothetical Protein Pfu-838710-001"/>
    <property type="match status" value="1"/>
</dbReference>
<protein>
    <recommendedName>
        <fullName evidence="4">CYTH domain-containing protein</fullName>
    </recommendedName>
</protein>